<evidence type="ECO:0000313" key="3">
    <source>
        <dbReference type="Proteomes" id="UP000309848"/>
    </source>
</evidence>
<dbReference type="PROSITE" id="PS51257">
    <property type="entry name" value="PROKAR_LIPOPROTEIN"/>
    <property type="match status" value="1"/>
</dbReference>
<dbReference type="OrthoDB" id="9809788at2"/>
<dbReference type="InterPro" id="IPR009683">
    <property type="entry name" value="Extensin-like_C"/>
</dbReference>
<sequence>MRVGFLLVSLLLAGCAGDDDARPSETRRPVIRERASGPITLNGPTPRETQQCFADLSRERVRYSPLPDRDFGSGCIVTGAVQLLDIGVPVTNLKSMRCPLARTFTAWVRFAVAPAAKQILGSELVRVESFGSYSCRGIIGGGGPSGARISEHGLGNAVDIGGFVLADGRKVRVETGWKSDDPAVRRFFEVIHDSACKRFRTVLGPDYNAAHYNHLHLDMGRGPFCA</sequence>
<feature type="domain" description="Extensin-like C-terminal" evidence="1">
    <location>
        <begin position="50"/>
        <end position="225"/>
    </location>
</feature>
<dbReference type="Proteomes" id="UP000309848">
    <property type="component" value="Unassembled WGS sequence"/>
</dbReference>
<reference evidence="2 3" key="1">
    <citation type="submission" date="2019-04" db="EMBL/GenBank/DDBJ databases">
        <title>Sphingomonas psychrotolerans sp. nov., isolated from soil in the Tianshan Mountains, Xinjiang, China.</title>
        <authorList>
            <person name="Luo Y."/>
            <person name="Sheng H."/>
        </authorList>
    </citation>
    <scope>NUCLEOTIDE SEQUENCE [LARGE SCALE GENOMIC DNA]</scope>
    <source>
        <strain evidence="2 3">KIS18-15</strain>
    </source>
</reference>
<evidence type="ECO:0000313" key="2">
    <source>
        <dbReference type="EMBL" id="TGX41638.1"/>
    </source>
</evidence>
<dbReference type="AlphaFoldDB" id="A0A4S1WF20"/>
<evidence type="ECO:0000259" key="1">
    <source>
        <dbReference type="Pfam" id="PF06904"/>
    </source>
</evidence>
<dbReference type="RefSeq" id="WP_135985818.1">
    <property type="nucleotide sequence ID" value="NZ_JAASQM010000003.1"/>
</dbReference>
<gene>
    <name evidence="2" type="ORF">E5A74_13590</name>
</gene>
<dbReference type="EMBL" id="SRXU01000005">
    <property type="protein sequence ID" value="TGX41638.1"/>
    <property type="molecule type" value="Genomic_DNA"/>
</dbReference>
<dbReference type="Pfam" id="PF06904">
    <property type="entry name" value="Extensin-like_C"/>
    <property type="match status" value="1"/>
</dbReference>
<keyword evidence="3" id="KW-1185">Reference proteome</keyword>
<organism evidence="2 3">
    <name type="scientific">Sphingomonas naasensis</name>
    <dbReference type="NCBI Taxonomy" id="1344951"/>
    <lineage>
        <taxon>Bacteria</taxon>
        <taxon>Pseudomonadati</taxon>
        <taxon>Pseudomonadota</taxon>
        <taxon>Alphaproteobacteria</taxon>
        <taxon>Sphingomonadales</taxon>
        <taxon>Sphingomonadaceae</taxon>
        <taxon>Sphingomonas</taxon>
    </lineage>
</organism>
<comment type="caution">
    <text evidence="2">The sequence shown here is derived from an EMBL/GenBank/DDBJ whole genome shotgun (WGS) entry which is preliminary data.</text>
</comment>
<accession>A0A4S1WF20</accession>
<name>A0A4S1WF20_9SPHN</name>
<protein>
    <submittedName>
        <fullName evidence="2">Extensin family protein</fullName>
    </submittedName>
</protein>
<proteinExistence type="predicted"/>